<evidence type="ECO:0000313" key="2">
    <source>
        <dbReference type="Proteomes" id="UP000295008"/>
    </source>
</evidence>
<dbReference type="Pfam" id="PF01257">
    <property type="entry name" value="2Fe-2S_thioredx"/>
    <property type="match status" value="1"/>
</dbReference>
<dbReference type="AlphaFoldDB" id="A0A4R1R1Q2"/>
<gene>
    <name evidence="1" type="ORF">EDC14_10391</name>
</gene>
<dbReference type="RefSeq" id="WP_132016551.1">
    <property type="nucleotide sequence ID" value="NZ_SLUN01000039.1"/>
</dbReference>
<name>A0A4R1R1Q2_HYDET</name>
<dbReference type="EMBL" id="SLUN01000039">
    <property type="protein sequence ID" value="TCL59222.1"/>
    <property type="molecule type" value="Genomic_DNA"/>
</dbReference>
<keyword evidence="2" id="KW-1185">Reference proteome</keyword>
<sequence>MRQVAVCVGSSCHLKGAYDVINELKRLIAENSLEIQVELKACFCLGECCDGVNARIDGQIYSSLSKDNVAQFFADHVLESHL</sequence>
<organism evidence="1 2">
    <name type="scientific">Hydrogenispora ethanolica</name>
    <dbReference type="NCBI Taxonomy" id="1082276"/>
    <lineage>
        <taxon>Bacteria</taxon>
        <taxon>Bacillati</taxon>
        <taxon>Bacillota</taxon>
        <taxon>Hydrogenispora</taxon>
    </lineage>
</organism>
<protein>
    <submittedName>
        <fullName evidence="1">Thioredoxin-like protein</fullName>
    </submittedName>
</protein>
<dbReference type="InterPro" id="IPR036249">
    <property type="entry name" value="Thioredoxin-like_sf"/>
</dbReference>
<comment type="caution">
    <text evidence="1">The sequence shown here is derived from an EMBL/GenBank/DDBJ whole genome shotgun (WGS) entry which is preliminary data.</text>
</comment>
<reference evidence="1 2" key="1">
    <citation type="submission" date="2019-03" db="EMBL/GenBank/DDBJ databases">
        <title>Genomic Encyclopedia of Type Strains, Phase IV (KMG-IV): sequencing the most valuable type-strain genomes for metagenomic binning, comparative biology and taxonomic classification.</title>
        <authorList>
            <person name="Goeker M."/>
        </authorList>
    </citation>
    <scope>NUCLEOTIDE SEQUENCE [LARGE SCALE GENOMIC DNA]</scope>
    <source>
        <strain evidence="1 2">LX-B</strain>
    </source>
</reference>
<dbReference type="Gene3D" id="3.40.30.10">
    <property type="entry name" value="Glutaredoxin"/>
    <property type="match status" value="1"/>
</dbReference>
<dbReference type="CDD" id="cd02980">
    <property type="entry name" value="TRX_Fd_family"/>
    <property type="match status" value="1"/>
</dbReference>
<accession>A0A4R1R1Q2</accession>
<evidence type="ECO:0000313" key="1">
    <source>
        <dbReference type="EMBL" id="TCL59222.1"/>
    </source>
</evidence>
<dbReference type="SUPFAM" id="SSF52833">
    <property type="entry name" value="Thioredoxin-like"/>
    <property type="match status" value="1"/>
</dbReference>
<proteinExistence type="predicted"/>
<dbReference type="Proteomes" id="UP000295008">
    <property type="component" value="Unassembled WGS sequence"/>
</dbReference>
<dbReference type="OrthoDB" id="9807975at2"/>